<organism evidence="8 9">
    <name type="scientific">Zoogloea oleivorans</name>
    <dbReference type="NCBI Taxonomy" id="1552750"/>
    <lineage>
        <taxon>Bacteria</taxon>
        <taxon>Pseudomonadati</taxon>
        <taxon>Pseudomonadota</taxon>
        <taxon>Betaproteobacteria</taxon>
        <taxon>Rhodocyclales</taxon>
        <taxon>Zoogloeaceae</taxon>
        <taxon>Zoogloea</taxon>
    </lineage>
</organism>
<evidence type="ECO:0008006" key="10">
    <source>
        <dbReference type="Google" id="ProtNLM"/>
    </source>
</evidence>
<feature type="transmembrane region" description="Helical" evidence="7">
    <location>
        <begin position="182"/>
        <end position="204"/>
    </location>
</feature>
<feature type="transmembrane region" description="Helical" evidence="7">
    <location>
        <begin position="137"/>
        <end position="170"/>
    </location>
</feature>
<keyword evidence="3" id="KW-1003">Cell membrane</keyword>
<feature type="transmembrane region" description="Helical" evidence="7">
    <location>
        <begin position="40"/>
        <end position="58"/>
    </location>
</feature>
<evidence type="ECO:0000256" key="5">
    <source>
        <dbReference type="ARBA" id="ARBA00022989"/>
    </source>
</evidence>
<accession>A0A6C2CXT7</accession>
<name>A0A6C2CXT7_9RHOO</name>
<gene>
    <name evidence="8" type="ORF">ETQ85_10520</name>
</gene>
<keyword evidence="9" id="KW-1185">Reference proteome</keyword>
<dbReference type="Pfam" id="PF01891">
    <property type="entry name" value="CbiM"/>
    <property type="match status" value="1"/>
</dbReference>
<comment type="caution">
    <text evidence="8">The sequence shown here is derived from an EMBL/GenBank/DDBJ whole genome shotgun (WGS) entry which is preliminary data.</text>
</comment>
<dbReference type="EMBL" id="SDKK01000008">
    <property type="protein sequence ID" value="TYC58937.1"/>
    <property type="molecule type" value="Genomic_DNA"/>
</dbReference>
<evidence type="ECO:0000256" key="2">
    <source>
        <dbReference type="ARBA" id="ARBA00022448"/>
    </source>
</evidence>
<dbReference type="Proteomes" id="UP000389128">
    <property type="component" value="Unassembled WGS sequence"/>
</dbReference>
<proteinExistence type="predicted"/>
<protein>
    <recommendedName>
        <fullName evidence="10">Molecular chaperone DnaJ</fullName>
    </recommendedName>
</protein>
<sequence length="221" mass="23900">MNFAPDLFSFVWHACAALGGLGVGAWCILSAPWRRLLDGHQLNALLGAAVILTLLWSLNAGVSPGLNLHLLGAMATTLIFGPQLALLVLALALAGVTLNGSVEWAAYPINFLVMGIVPVLVSSVYFRVVERWLPRNFFVYIFINAFLGAALIVLVQGAVASLSLFVAGAYPADKLLSEYLPFFLLLGFAEAWLSGMALTLLVVYRPEWVASFDDKSYLLNK</sequence>
<evidence type="ECO:0000256" key="6">
    <source>
        <dbReference type="ARBA" id="ARBA00023136"/>
    </source>
</evidence>
<evidence type="ECO:0000256" key="4">
    <source>
        <dbReference type="ARBA" id="ARBA00022692"/>
    </source>
</evidence>
<keyword evidence="2" id="KW-0813">Transport</keyword>
<dbReference type="GO" id="GO:0000041">
    <property type="term" value="P:transition metal ion transport"/>
    <property type="evidence" value="ECO:0007669"/>
    <property type="project" value="InterPro"/>
</dbReference>
<dbReference type="Gene3D" id="1.10.1760.20">
    <property type="match status" value="1"/>
</dbReference>
<reference evidence="8 9" key="1">
    <citation type="submission" date="2019-01" db="EMBL/GenBank/DDBJ databases">
        <title>Zoogloea oleivorans genome sequencing and assembly.</title>
        <authorList>
            <person name="Tancsics A."/>
            <person name="Farkas M."/>
            <person name="Kriszt B."/>
            <person name="Maroti G."/>
            <person name="Horvath B."/>
        </authorList>
    </citation>
    <scope>NUCLEOTIDE SEQUENCE [LARGE SCALE GENOMIC DNA]</scope>
    <source>
        <strain evidence="8 9">Buc</strain>
    </source>
</reference>
<evidence type="ECO:0000256" key="7">
    <source>
        <dbReference type="SAM" id="Phobius"/>
    </source>
</evidence>
<keyword evidence="6 7" id="KW-0472">Membrane</keyword>
<evidence type="ECO:0000256" key="1">
    <source>
        <dbReference type="ARBA" id="ARBA00004651"/>
    </source>
</evidence>
<dbReference type="InterPro" id="IPR002751">
    <property type="entry name" value="CbiM/NikMN"/>
</dbReference>
<dbReference type="AlphaFoldDB" id="A0A6C2CXT7"/>
<feature type="transmembrane region" description="Helical" evidence="7">
    <location>
        <begin position="104"/>
        <end position="125"/>
    </location>
</feature>
<keyword evidence="4 7" id="KW-0812">Transmembrane</keyword>
<dbReference type="GO" id="GO:0005886">
    <property type="term" value="C:plasma membrane"/>
    <property type="evidence" value="ECO:0007669"/>
    <property type="project" value="UniProtKB-SubCell"/>
</dbReference>
<feature type="transmembrane region" description="Helical" evidence="7">
    <location>
        <begin position="70"/>
        <end position="98"/>
    </location>
</feature>
<evidence type="ECO:0000313" key="8">
    <source>
        <dbReference type="EMBL" id="TYC58937.1"/>
    </source>
</evidence>
<dbReference type="RefSeq" id="WP_148578998.1">
    <property type="nucleotide sequence ID" value="NZ_JAVEUW010000029.1"/>
</dbReference>
<comment type="subcellular location">
    <subcellularLocation>
        <location evidence="1">Cell membrane</location>
        <topology evidence="1">Multi-pass membrane protein</topology>
    </subcellularLocation>
</comment>
<keyword evidence="5 7" id="KW-1133">Transmembrane helix</keyword>
<evidence type="ECO:0000256" key="3">
    <source>
        <dbReference type="ARBA" id="ARBA00022475"/>
    </source>
</evidence>
<dbReference type="OrthoDB" id="5297929at2"/>
<evidence type="ECO:0000313" key="9">
    <source>
        <dbReference type="Proteomes" id="UP000389128"/>
    </source>
</evidence>